<dbReference type="GO" id="GO:0005654">
    <property type="term" value="C:nucleoplasm"/>
    <property type="evidence" value="ECO:0007669"/>
    <property type="project" value="TreeGrafter"/>
</dbReference>
<evidence type="ECO:0000313" key="8">
    <source>
        <dbReference type="Proteomes" id="UP000708208"/>
    </source>
</evidence>
<dbReference type="Proteomes" id="UP000708208">
    <property type="component" value="Unassembled WGS sequence"/>
</dbReference>
<dbReference type="Pfam" id="PF04802">
    <property type="entry name" value="PP4R3"/>
    <property type="match status" value="1"/>
</dbReference>
<evidence type="ECO:0000259" key="6">
    <source>
        <dbReference type="Pfam" id="PF22972"/>
    </source>
</evidence>
<feature type="compositionally biased region" description="Low complexity" evidence="4">
    <location>
        <begin position="738"/>
        <end position="759"/>
    </location>
</feature>
<dbReference type="OrthoDB" id="27483at2759"/>
<dbReference type="FunFam" id="2.30.29.30:FF:000051">
    <property type="entry name" value="Serine/threonine-protein phosphatase 4 regulatory subunit 3B"/>
    <property type="match status" value="1"/>
</dbReference>
<organism evidence="7 8">
    <name type="scientific">Allacma fusca</name>
    <dbReference type="NCBI Taxonomy" id="39272"/>
    <lineage>
        <taxon>Eukaryota</taxon>
        <taxon>Metazoa</taxon>
        <taxon>Ecdysozoa</taxon>
        <taxon>Arthropoda</taxon>
        <taxon>Hexapoda</taxon>
        <taxon>Collembola</taxon>
        <taxon>Symphypleona</taxon>
        <taxon>Sminthuridae</taxon>
        <taxon>Allacma</taxon>
    </lineage>
</organism>
<protein>
    <recommendedName>
        <fullName evidence="9">Serine/threonine-protein phosphatase 4 regulatory subunit 3-like central domain-containing protein</fullName>
    </recommendedName>
</protein>
<feature type="region of interest" description="Disordered" evidence="4">
    <location>
        <begin position="787"/>
        <end position="827"/>
    </location>
</feature>
<reference evidence="7" key="1">
    <citation type="submission" date="2021-06" db="EMBL/GenBank/DDBJ databases">
        <authorList>
            <person name="Hodson N. C."/>
            <person name="Mongue J. A."/>
            <person name="Jaron S. K."/>
        </authorList>
    </citation>
    <scope>NUCLEOTIDE SEQUENCE</scope>
</reference>
<dbReference type="InterPro" id="IPR006887">
    <property type="entry name" value="P4R3-like_central_dom"/>
</dbReference>
<keyword evidence="8" id="KW-1185">Reference proteome</keyword>
<dbReference type="AlphaFoldDB" id="A0A8J2NPC1"/>
<evidence type="ECO:0000256" key="3">
    <source>
        <dbReference type="ARBA" id="ARBA00023242"/>
    </source>
</evidence>
<evidence type="ECO:0000256" key="1">
    <source>
        <dbReference type="ARBA" id="ARBA00004123"/>
    </source>
</evidence>
<comment type="caution">
    <text evidence="7">The sequence shown here is derived from an EMBL/GenBank/DDBJ whole genome shotgun (WGS) entry which is preliminary data.</text>
</comment>
<evidence type="ECO:0000313" key="7">
    <source>
        <dbReference type="EMBL" id="CAG7720631.1"/>
    </source>
</evidence>
<keyword evidence="3" id="KW-0539">Nucleus</keyword>
<feature type="region of interest" description="Disordered" evidence="4">
    <location>
        <begin position="725"/>
        <end position="764"/>
    </location>
</feature>
<evidence type="ECO:0000259" key="5">
    <source>
        <dbReference type="Pfam" id="PF04802"/>
    </source>
</evidence>
<feature type="domain" description="PP4R3 EVH1-like" evidence="6">
    <location>
        <begin position="5"/>
        <end position="101"/>
    </location>
</feature>
<comment type="similarity">
    <text evidence="2">Belongs to the SMEK family.</text>
</comment>
<dbReference type="GO" id="GO:0006974">
    <property type="term" value="P:DNA damage response"/>
    <property type="evidence" value="ECO:0007669"/>
    <property type="project" value="TreeGrafter"/>
</dbReference>
<comment type="subcellular location">
    <subcellularLocation>
        <location evidence="1">Nucleus</location>
    </subcellularLocation>
</comment>
<dbReference type="PANTHER" id="PTHR23318:SF0">
    <property type="entry name" value="SERINE_THREONINE-PROTEIN PHOSPHATASE 4 REGULATORY SUBUNIT 3"/>
    <property type="match status" value="1"/>
</dbReference>
<dbReference type="PANTHER" id="PTHR23318">
    <property type="entry name" value="ATP SYNTHASE GAMMA-RELATED"/>
    <property type="match status" value="1"/>
</dbReference>
<gene>
    <name evidence="7" type="ORF">AFUS01_LOCUS9901</name>
</gene>
<dbReference type="InterPro" id="IPR051137">
    <property type="entry name" value="PP4R3-like"/>
</dbReference>
<accession>A0A8J2NPC1</accession>
<evidence type="ECO:0000256" key="2">
    <source>
        <dbReference type="ARBA" id="ARBA00008809"/>
    </source>
</evidence>
<dbReference type="GO" id="GO:0030289">
    <property type="term" value="C:protein phosphatase 4 complex"/>
    <property type="evidence" value="ECO:0007669"/>
    <property type="project" value="TreeGrafter"/>
</dbReference>
<dbReference type="GO" id="GO:0072542">
    <property type="term" value="F:protein phosphatase activator activity"/>
    <property type="evidence" value="ECO:0007669"/>
    <property type="project" value="TreeGrafter"/>
</dbReference>
<feature type="domain" description="Serine/threonine-protein phosphatase 4 regulatory subunit 3-like central" evidence="5">
    <location>
        <begin position="144"/>
        <end position="635"/>
    </location>
</feature>
<evidence type="ECO:0008006" key="9">
    <source>
        <dbReference type="Google" id="ProtNLM"/>
    </source>
</evidence>
<dbReference type="Pfam" id="PF22972">
    <property type="entry name" value="EVH1_PP4R3"/>
    <property type="match status" value="1"/>
</dbReference>
<dbReference type="InterPro" id="IPR055236">
    <property type="entry name" value="EVH1_PP4R3"/>
</dbReference>
<sequence length="827" mass="93472">MTDTRRRVKLYALNSERQWDDRGTGHVSSSYVDRLKGISLLVRAETDSSLLLESKIQPDTAYQKQQDTLIVWSEGDNFDLALSFQEKAGCDEIWEKICSVQGKDPSVDITQDVVEESEDERFDDVADPAPPIELPPPEAARLEELQDLVASCLTVPLRREKLSLALEQEFYIKKLLEVFRSAEKDGDKKALQHLYHIFRSMFLLNKNALFEIMFSDELIFEVVGCLEHDPAALVPKKHREYLKTRAKFRQVLPIANTELMSKIHQTYRVQYIHDAVLPAPSAFEENMLSTLSSFIFFNKVEIVSLIQDDEKLLKDLFTELTDESTSITRRKDLILFLKELCAFAQNLQPQAREVFYKTLTANGVLPALELSLPIPDGPAKSASIDVLTAVVEFSPTVVREYCLQQASDADDDQLFLNVIIKQLINDKDPELGGAVQLCGVLRILIDPENMLTALNKTEKADFLNLFYKQSMHVLIAPLIANTSGEKPSKEDLGTAQLLWLLLELLSFCVEHHSYHIKSYIINKDLVRKVLVLMNSPHTFLVLSALRLLRKVLALKDDLYNRYIIKGNLFGPVIDAFMKNKGRYNLLDSAIIETFEFIRVEDIKILVSHVIENYSNLLNQVNYVQTFRQLRLKYEQNQDRLKDRTALESVPALLRNSRFRRDPRQLDEDEEMWFNDDDDIEDGEAVVPAGNTSELLARNSKIDADLESLGKLLDKKADSIAANRASIGNPLSPRSAQLSTNNVSPSSSPNSVTNPSSTSSDGKTMLGNKKSIFQQIFATLQESVTQIGLVDYEGDSDEEEPEDSEDSLNTTTGGADEDKPNAKRARLS</sequence>
<feature type="compositionally biased region" description="Acidic residues" evidence="4">
    <location>
        <begin position="791"/>
        <end position="805"/>
    </location>
</feature>
<dbReference type="EMBL" id="CAJVCH010072322">
    <property type="protein sequence ID" value="CAG7720631.1"/>
    <property type="molecule type" value="Genomic_DNA"/>
</dbReference>
<name>A0A8J2NPC1_9HEXA</name>
<proteinExistence type="inferred from homology"/>
<evidence type="ECO:0000256" key="4">
    <source>
        <dbReference type="SAM" id="MobiDB-lite"/>
    </source>
</evidence>